<organism evidence="1 2">
    <name type="scientific">Paramecium octaurelia</name>
    <dbReference type="NCBI Taxonomy" id="43137"/>
    <lineage>
        <taxon>Eukaryota</taxon>
        <taxon>Sar</taxon>
        <taxon>Alveolata</taxon>
        <taxon>Ciliophora</taxon>
        <taxon>Intramacronucleata</taxon>
        <taxon>Oligohymenophorea</taxon>
        <taxon>Peniculida</taxon>
        <taxon>Parameciidae</taxon>
        <taxon>Paramecium</taxon>
    </lineage>
</organism>
<evidence type="ECO:0000313" key="2">
    <source>
        <dbReference type="Proteomes" id="UP000683925"/>
    </source>
</evidence>
<dbReference type="EMBL" id="CAJJDP010000108">
    <property type="protein sequence ID" value="CAD8194976.1"/>
    <property type="molecule type" value="Genomic_DNA"/>
</dbReference>
<reference evidence="1" key="1">
    <citation type="submission" date="2021-01" db="EMBL/GenBank/DDBJ databases">
        <authorList>
            <consortium name="Genoscope - CEA"/>
            <person name="William W."/>
        </authorList>
    </citation>
    <scope>NUCLEOTIDE SEQUENCE</scope>
</reference>
<keyword evidence="2" id="KW-1185">Reference proteome</keyword>
<dbReference type="Proteomes" id="UP000683925">
    <property type="component" value="Unassembled WGS sequence"/>
</dbReference>
<gene>
    <name evidence="1" type="ORF">POCTA_138.1.T1080047</name>
</gene>
<comment type="caution">
    <text evidence="1">The sequence shown here is derived from an EMBL/GenBank/DDBJ whole genome shotgun (WGS) entry which is preliminary data.</text>
</comment>
<sequence length="87" mass="10524">MKLTIKGNSKKESVILEGGHFKQQLRIQQEKYSFCKMLIQKQHLRLILSMKQQQLGLLMTIFEFYWDQKGRVERSRETYFNKQQAIE</sequence>
<accession>A0A8S1X7R2</accession>
<dbReference type="AlphaFoldDB" id="A0A8S1X7R2"/>
<name>A0A8S1X7R2_PAROT</name>
<proteinExistence type="predicted"/>
<protein>
    <submittedName>
        <fullName evidence="1">Uncharacterized protein</fullName>
    </submittedName>
</protein>
<evidence type="ECO:0000313" key="1">
    <source>
        <dbReference type="EMBL" id="CAD8194976.1"/>
    </source>
</evidence>